<evidence type="ECO:0000313" key="3">
    <source>
        <dbReference type="WBParaSite" id="SVE_1564200.1"/>
    </source>
</evidence>
<dbReference type="Proteomes" id="UP000035680">
    <property type="component" value="Unassembled WGS sequence"/>
</dbReference>
<feature type="region of interest" description="Disordered" evidence="1">
    <location>
        <begin position="38"/>
        <end position="58"/>
    </location>
</feature>
<reference evidence="2" key="1">
    <citation type="submission" date="2014-07" db="EMBL/GenBank/DDBJ databases">
        <authorList>
            <person name="Martin A.A"/>
            <person name="De Silva N."/>
        </authorList>
    </citation>
    <scope>NUCLEOTIDE SEQUENCE</scope>
</reference>
<sequence length="114" mass="13470">MGLKDGNKTNEQGAETLSKFSWVNQDMYENKIILIKEQRRHSEKRNHTRKGLSDKSQKKFNDTVNGLKRLNKLQRRLMGLKDINETKDEDTEVLIESPMENEDLYQVDNIFIEE</sequence>
<protein>
    <submittedName>
        <fullName evidence="3">Uncharacterized protein</fullName>
    </submittedName>
</protein>
<name>A0A0K0FTJ0_STRVS</name>
<reference evidence="3" key="2">
    <citation type="submission" date="2015-08" db="UniProtKB">
        <authorList>
            <consortium name="WormBaseParasite"/>
        </authorList>
    </citation>
    <scope>IDENTIFICATION</scope>
</reference>
<organism evidence="2 3">
    <name type="scientific">Strongyloides venezuelensis</name>
    <name type="common">Threadworm</name>
    <dbReference type="NCBI Taxonomy" id="75913"/>
    <lineage>
        <taxon>Eukaryota</taxon>
        <taxon>Metazoa</taxon>
        <taxon>Ecdysozoa</taxon>
        <taxon>Nematoda</taxon>
        <taxon>Chromadorea</taxon>
        <taxon>Rhabditida</taxon>
        <taxon>Tylenchina</taxon>
        <taxon>Panagrolaimomorpha</taxon>
        <taxon>Strongyloidoidea</taxon>
        <taxon>Strongyloididae</taxon>
        <taxon>Strongyloides</taxon>
    </lineage>
</organism>
<dbReference type="AlphaFoldDB" id="A0A0K0FTJ0"/>
<proteinExistence type="predicted"/>
<dbReference type="WBParaSite" id="SVE_1564200.1">
    <property type="protein sequence ID" value="SVE_1564200.1"/>
    <property type="gene ID" value="SVE_1564200"/>
</dbReference>
<accession>A0A0K0FTJ0</accession>
<evidence type="ECO:0000313" key="2">
    <source>
        <dbReference type="Proteomes" id="UP000035680"/>
    </source>
</evidence>
<evidence type="ECO:0000256" key="1">
    <source>
        <dbReference type="SAM" id="MobiDB-lite"/>
    </source>
</evidence>
<keyword evidence="2" id="KW-1185">Reference proteome</keyword>
<feature type="compositionally biased region" description="Basic residues" evidence="1">
    <location>
        <begin position="38"/>
        <end position="50"/>
    </location>
</feature>